<sequence>MVRSKSVAGHSNRPSTSKPKKTGSQIASGKDLTPLDGTVCSLIPSAFPELQISGQCHLEFSDKVYLLASAIFQNNHMEKPAAHRLVNYGQERGIALPELKDEEMQRWAYELAFNTLKYQELLEDIMIDSGFYFTQPMEKEQMGLVAILLYDFQDRKFLPWEHKGEENIIQEVREVKNILLRFKTKLAASLARCRIKHDVLSIECILPESVKIKQGRSSSLPLYAWVNTLRSRSRTHTKCSFLYTKLVQVYSHPSQQMQIMYTCNGTPAHQQHNASHDEVQSILKCAGFSEVNSVGELEGKTFCQDAHCRDILVFPAQMKAQLYFTKLISDYKLIIQDKACSLGPYAVCSELPEEGDVLMVGCFSGLTVLHTASLIAEKRKSNSNHSQQTVYVCVSNLTDGQREELQQAISAMGCKNVKLISDVFQSLSGEDKRLQKVCIILLTPKCSLSAVSNPVEFILQENIVPKVLAVVYTTCSSYSEENEEVVNRALDQAKGHSEQGGEAKQANFRPGLHVFNSHNQAAGSEETGPFFMLEPSDHSNGCFLAVLTREPQLSVTFQSKHKEMKGSNSTTWCGHHEFANRRLSSQGKPEALCLQGLKNTLTSSFSAYKPEKNTLTKRITPASQTVASTTTLLPAPPPTTPVVRPRRARQEELKPVVLVLPPVHFPQLFPPKHKRTGFGPNDSYSK</sequence>
<dbReference type="AlphaFoldDB" id="A0A6G1PUM5"/>
<proteinExistence type="predicted"/>
<organism evidence="2 3">
    <name type="scientific">Channa argus</name>
    <name type="common">Northern snakehead</name>
    <name type="synonym">Ophicephalus argus</name>
    <dbReference type="NCBI Taxonomy" id="215402"/>
    <lineage>
        <taxon>Eukaryota</taxon>
        <taxon>Metazoa</taxon>
        <taxon>Chordata</taxon>
        <taxon>Craniata</taxon>
        <taxon>Vertebrata</taxon>
        <taxon>Euteleostomi</taxon>
        <taxon>Actinopterygii</taxon>
        <taxon>Neopterygii</taxon>
        <taxon>Teleostei</taxon>
        <taxon>Neoteleostei</taxon>
        <taxon>Acanthomorphata</taxon>
        <taxon>Anabantaria</taxon>
        <taxon>Anabantiformes</taxon>
        <taxon>Channoidei</taxon>
        <taxon>Channidae</taxon>
        <taxon>Channa</taxon>
    </lineage>
</organism>
<name>A0A6G1PUM5_CHAAH</name>
<dbReference type="GO" id="GO:0032259">
    <property type="term" value="P:methylation"/>
    <property type="evidence" value="ECO:0007669"/>
    <property type="project" value="UniProtKB-KW"/>
</dbReference>
<evidence type="ECO:0000256" key="1">
    <source>
        <dbReference type="SAM" id="MobiDB-lite"/>
    </source>
</evidence>
<evidence type="ECO:0000313" key="3">
    <source>
        <dbReference type="Proteomes" id="UP000503349"/>
    </source>
</evidence>
<reference evidence="2 3" key="1">
    <citation type="submission" date="2019-02" db="EMBL/GenBank/DDBJ databases">
        <title>Opniocepnalus argus genome.</title>
        <authorList>
            <person name="Zhou C."/>
            <person name="Xiao S."/>
        </authorList>
    </citation>
    <scope>NUCLEOTIDE SEQUENCE [LARGE SCALE GENOMIC DNA]</scope>
    <source>
        <strain evidence="2">OARG1902GOOAL</strain>
        <tissue evidence="2">Muscle</tissue>
    </source>
</reference>
<dbReference type="Gene3D" id="3.40.50.150">
    <property type="entry name" value="Vaccinia Virus protein VP39"/>
    <property type="match status" value="2"/>
</dbReference>
<dbReference type="InterPro" id="IPR042620">
    <property type="entry name" value="NSUN7"/>
</dbReference>
<dbReference type="SUPFAM" id="SSF53335">
    <property type="entry name" value="S-adenosyl-L-methionine-dependent methyltransferases"/>
    <property type="match status" value="1"/>
</dbReference>
<dbReference type="PANTHER" id="PTHR14663:SF2">
    <property type="entry name" value="METHYLTRANSFERASE NSUN7-RELATED"/>
    <property type="match status" value="1"/>
</dbReference>
<dbReference type="InterPro" id="IPR029063">
    <property type="entry name" value="SAM-dependent_MTases_sf"/>
</dbReference>
<dbReference type="Gene3D" id="3.30.70.1170">
    <property type="entry name" value="Sun protein, domain 3"/>
    <property type="match status" value="1"/>
</dbReference>
<keyword evidence="2" id="KW-0489">Methyltransferase</keyword>
<dbReference type="GO" id="GO:0008168">
    <property type="term" value="F:methyltransferase activity"/>
    <property type="evidence" value="ECO:0007669"/>
    <property type="project" value="UniProtKB-KW"/>
</dbReference>
<dbReference type="PANTHER" id="PTHR14663">
    <property type="entry name" value="METHYLTRANSFERASE NSUN7-RELATED"/>
    <property type="match status" value="1"/>
</dbReference>
<dbReference type="Proteomes" id="UP000503349">
    <property type="component" value="Chromosome 9"/>
</dbReference>
<feature type="region of interest" description="Disordered" evidence="1">
    <location>
        <begin position="1"/>
        <end position="30"/>
    </location>
</feature>
<keyword evidence="2" id="KW-0808">Transferase</keyword>
<dbReference type="EMBL" id="CM015720">
    <property type="protein sequence ID" value="KAF3693883.1"/>
    <property type="molecule type" value="Genomic_DNA"/>
</dbReference>
<accession>A0A6G1PUM5</accession>
<feature type="compositionally biased region" description="Polar residues" evidence="1">
    <location>
        <begin position="12"/>
        <end position="27"/>
    </location>
</feature>
<evidence type="ECO:0000313" key="2">
    <source>
        <dbReference type="EMBL" id="KAF3693883.1"/>
    </source>
</evidence>
<reference evidence="3" key="2">
    <citation type="submission" date="2019-02" db="EMBL/GenBank/DDBJ databases">
        <title>Opniocepnalus argus Var Kimnra genome.</title>
        <authorList>
            <person name="Zhou C."/>
            <person name="Xiao S."/>
        </authorList>
    </citation>
    <scope>NUCLEOTIDE SEQUENCE [LARGE SCALE GENOMIC DNA]</scope>
</reference>
<gene>
    <name evidence="2" type="ORF">EXN66_Car009559</name>
</gene>
<protein>
    <submittedName>
        <fullName evidence="2">Putative methyltransferase NSUN7</fullName>
    </submittedName>
</protein>
<keyword evidence="3" id="KW-1185">Reference proteome</keyword>